<dbReference type="InterPro" id="IPR030184">
    <property type="entry name" value="WAT1-related"/>
</dbReference>
<evidence type="ECO:0000256" key="1">
    <source>
        <dbReference type="ARBA" id="ARBA00004141"/>
    </source>
</evidence>
<keyword evidence="3 6" id="KW-0812">Transmembrane</keyword>
<reference evidence="9" key="1">
    <citation type="journal article" date="2018" name="Gigascience">
        <title>Genome assembly of the Pink Ipe (Handroanthus impetiginosus, Bignoniaceae), a highly valued, ecologically keystone Neotropical timber forest tree.</title>
        <authorList>
            <person name="Silva-Junior O.B."/>
            <person name="Grattapaglia D."/>
            <person name="Novaes E."/>
            <person name="Collevatti R.G."/>
        </authorList>
    </citation>
    <scope>NUCLEOTIDE SEQUENCE [LARGE SCALE GENOMIC DNA]</scope>
    <source>
        <strain evidence="9">cv. UFG-1</strain>
    </source>
</reference>
<organism evidence="8 9">
    <name type="scientific">Handroanthus impetiginosus</name>
    <dbReference type="NCBI Taxonomy" id="429701"/>
    <lineage>
        <taxon>Eukaryota</taxon>
        <taxon>Viridiplantae</taxon>
        <taxon>Streptophyta</taxon>
        <taxon>Embryophyta</taxon>
        <taxon>Tracheophyta</taxon>
        <taxon>Spermatophyta</taxon>
        <taxon>Magnoliopsida</taxon>
        <taxon>eudicotyledons</taxon>
        <taxon>Gunneridae</taxon>
        <taxon>Pentapetalae</taxon>
        <taxon>asterids</taxon>
        <taxon>lamiids</taxon>
        <taxon>Lamiales</taxon>
        <taxon>Bignoniaceae</taxon>
        <taxon>Crescentiina</taxon>
        <taxon>Tabebuia alliance</taxon>
        <taxon>Handroanthus</taxon>
    </lineage>
</organism>
<dbReference type="GO" id="GO:0022857">
    <property type="term" value="F:transmembrane transporter activity"/>
    <property type="evidence" value="ECO:0007669"/>
    <property type="project" value="InterPro"/>
</dbReference>
<feature type="transmembrane region" description="Helical" evidence="6">
    <location>
        <begin position="311"/>
        <end position="330"/>
    </location>
</feature>
<sequence length="371" mass="40362">MAGGHYYFYQEVLPFVATVTVECTSVGLSIFYKAAVTKGLSYHVFMTYSYAISALLTLPLAYFCHRKTPLPRFTLGVFGRFFLLGVIGFVSQSCGCKGIELSNPTMSSAMSNLNPATTFFLAILLRMEKLKLRSTSSQAKIIGTLVSIAGALVVVLYKGPLVIPPHQERLRLSRLSTLLRGLSDQADWIVGGALLATTYVLLSVWDILQAKFLKEYPAEFILVFWCNVSSFIVSLPVGIVLDPNLGAWILPIDIKLIAILYSGIMGAAFGSIVHTWGLRVKGPVYVALFKPLSIAIAVILGVIFLGDDLHLGSVIGSAIISIGFYSVMWGKVKEEKVNISDDYIGESSSNDGKVPLLKHYTVSIQESNAGI</sequence>
<evidence type="ECO:0000313" key="9">
    <source>
        <dbReference type="Proteomes" id="UP000231279"/>
    </source>
</evidence>
<feature type="transmembrane region" description="Helical" evidence="6">
    <location>
        <begin position="188"/>
        <end position="208"/>
    </location>
</feature>
<dbReference type="SUPFAM" id="SSF103481">
    <property type="entry name" value="Multidrug resistance efflux transporter EmrE"/>
    <property type="match status" value="2"/>
</dbReference>
<proteinExistence type="inferred from homology"/>
<feature type="transmembrane region" description="Helical" evidence="6">
    <location>
        <begin position="70"/>
        <end position="89"/>
    </location>
</feature>
<dbReference type="Pfam" id="PF00892">
    <property type="entry name" value="EamA"/>
    <property type="match status" value="2"/>
</dbReference>
<comment type="subcellular location">
    <subcellularLocation>
        <location evidence="1 6">Membrane</location>
        <topology evidence="1 6">Multi-pass membrane protein</topology>
    </subcellularLocation>
</comment>
<evidence type="ECO:0000256" key="3">
    <source>
        <dbReference type="ARBA" id="ARBA00022692"/>
    </source>
</evidence>
<evidence type="ECO:0000256" key="4">
    <source>
        <dbReference type="ARBA" id="ARBA00022989"/>
    </source>
</evidence>
<feature type="transmembrane region" description="Helical" evidence="6">
    <location>
        <begin position="247"/>
        <end position="272"/>
    </location>
</feature>
<dbReference type="PANTHER" id="PTHR31218">
    <property type="entry name" value="WAT1-RELATED PROTEIN"/>
    <property type="match status" value="1"/>
</dbReference>
<feature type="transmembrane region" description="Helical" evidence="6">
    <location>
        <begin position="12"/>
        <end position="32"/>
    </location>
</feature>
<accession>A0A2G9GMA4</accession>
<keyword evidence="4 6" id="KW-1133">Transmembrane helix</keyword>
<evidence type="ECO:0000259" key="7">
    <source>
        <dbReference type="Pfam" id="PF00892"/>
    </source>
</evidence>
<feature type="transmembrane region" description="Helical" evidence="6">
    <location>
        <begin position="109"/>
        <end position="127"/>
    </location>
</feature>
<dbReference type="OrthoDB" id="1727045at2759"/>
<dbReference type="AlphaFoldDB" id="A0A2G9GMA4"/>
<dbReference type="EMBL" id="NKXS01004445">
    <property type="protein sequence ID" value="PIN06345.1"/>
    <property type="molecule type" value="Genomic_DNA"/>
</dbReference>
<feature type="transmembrane region" description="Helical" evidence="6">
    <location>
        <begin position="44"/>
        <end position="63"/>
    </location>
</feature>
<keyword evidence="9" id="KW-1185">Reference proteome</keyword>
<gene>
    <name evidence="8" type="ORF">CDL12_21094</name>
</gene>
<comment type="caution">
    <text evidence="8">The sequence shown here is derived from an EMBL/GenBank/DDBJ whole genome shotgun (WGS) entry which is preliminary data.</text>
</comment>
<dbReference type="Proteomes" id="UP000231279">
    <property type="component" value="Unassembled WGS sequence"/>
</dbReference>
<feature type="domain" description="EamA" evidence="7">
    <location>
        <begin position="27"/>
        <end position="155"/>
    </location>
</feature>
<dbReference type="GO" id="GO:0016020">
    <property type="term" value="C:membrane"/>
    <property type="evidence" value="ECO:0007669"/>
    <property type="project" value="UniProtKB-SubCell"/>
</dbReference>
<feature type="domain" description="EamA" evidence="7">
    <location>
        <begin position="194"/>
        <end position="327"/>
    </location>
</feature>
<protein>
    <recommendedName>
        <fullName evidence="6">WAT1-related protein</fullName>
    </recommendedName>
</protein>
<dbReference type="InterPro" id="IPR000620">
    <property type="entry name" value="EamA_dom"/>
</dbReference>
<keyword evidence="5 6" id="KW-0472">Membrane</keyword>
<feature type="transmembrane region" description="Helical" evidence="6">
    <location>
        <begin position="220"/>
        <end position="241"/>
    </location>
</feature>
<evidence type="ECO:0000313" key="8">
    <source>
        <dbReference type="EMBL" id="PIN06345.1"/>
    </source>
</evidence>
<evidence type="ECO:0000256" key="5">
    <source>
        <dbReference type="ARBA" id="ARBA00023136"/>
    </source>
</evidence>
<feature type="transmembrane region" description="Helical" evidence="6">
    <location>
        <begin position="139"/>
        <end position="157"/>
    </location>
</feature>
<dbReference type="InterPro" id="IPR037185">
    <property type="entry name" value="EmrE-like"/>
</dbReference>
<evidence type="ECO:0000256" key="6">
    <source>
        <dbReference type="RuleBase" id="RU363077"/>
    </source>
</evidence>
<name>A0A2G9GMA4_9LAMI</name>
<feature type="transmembrane region" description="Helical" evidence="6">
    <location>
        <begin position="284"/>
        <end position="305"/>
    </location>
</feature>
<comment type="similarity">
    <text evidence="2 6">Belongs to the drug/metabolite transporter (DMT) superfamily. Plant drug/metabolite exporter (P-DME) (TC 2.A.7.4) family.</text>
</comment>
<evidence type="ECO:0000256" key="2">
    <source>
        <dbReference type="ARBA" id="ARBA00007635"/>
    </source>
</evidence>